<dbReference type="EC" id="3.4.11.10" evidence="8"/>
<dbReference type="CDD" id="cd00433">
    <property type="entry name" value="Peptidase_M17"/>
    <property type="match status" value="1"/>
</dbReference>
<comment type="similarity">
    <text evidence="3 8">Belongs to the peptidase M17 family.</text>
</comment>
<dbReference type="GO" id="GO:0004177">
    <property type="term" value="F:aminopeptidase activity"/>
    <property type="evidence" value="ECO:0007669"/>
    <property type="project" value="UniProtKB-KW"/>
</dbReference>
<comment type="subcellular location">
    <subcellularLocation>
        <location evidence="8">Cytoplasm</location>
    </subcellularLocation>
</comment>
<evidence type="ECO:0000259" key="9">
    <source>
        <dbReference type="PROSITE" id="PS00631"/>
    </source>
</evidence>
<dbReference type="PANTHER" id="PTHR11963">
    <property type="entry name" value="LEUCINE AMINOPEPTIDASE-RELATED"/>
    <property type="match status" value="1"/>
</dbReference>
<feature type="binding site" evidence="8">
    <location>
        <position position="365"/>
    </location>
    <ligand>
        <name>Mn(2+)</name>
        <dbReference type="ChEBI" id="CHEBI:29035"/>
        <label>1</label>
    </ligand>
</feature>
<dbReference type="RefSeq" id="WP_248352278.1">
    <property type="nucleotide sequence ID" value="NZ_AP025591.1"/>
</dbReference>
<dbReference type="PROSITE" id="PS00631">
    <property type="entry name" value="CYTOSOL_AP"/>
    <property type="match status" value="1"/>
</dbReference>
<feature type="domain" description="Cytosol aminopeptidase" evidence="9">
    <location>
        <begin position="363"/>
        <end position="370"/>
    </location>
</feature>
<dbReference type="SUPFAM" id="SSF53187">
    <property type="entry name" value="Zn-dependent exopeptidases"/>
    <property type="match status" value="1"/>
</dbReference>
<keyword evidence="7 8" id="KW-0464">Manganese</keyword>
<dbReference type="Pfam" id="PF00883">
    <property type="entry name" value="Peptidase_M17"/>
    <property type="match status" value="1"/>
</dbReference>
<feature type="active site" evidence="8">
    <location>
        <position position="295"/>
    </location>
</feature>
<evidence type="ECO:0000256" key="8">
    <source>
        <dbReference type="HAMAP-Rule" id="MF_00181"/>
    </source>
</evidence>
<keyword evidence="8" id="KW-0479">Metal-binding</keyword>
<dbReference type="HAMAP" id="MF_00181">
    <property type="entry name" value="Cytosol_peptidase_M17"/>
    <property type="match status" value="1"/>
</dbReference>
<keyword evidence="4 8" id="KW-0031">Aminopeptidase</keyword>
<gene>
    <name evidence="8 10" type="primary">pepA</name>
    <name evidence="10" type="ORF">AMOR_28990</name>
</gene>
<comment type="catalytic activity">
    <reaction evidence="2 8">
        <text>Release of an N-terminal amino acid, preferentially leucine, but not glutamic or aspartic acids.</text>
        <dbReference type="EC" id="3.4.11.10"/>
    </reaction>
</comment>
<comment type="cofactor">
    <cofactor evidence="8">
        <name>Mn(2+)</name>
        <dbReference type="ChEBI" id="CHEBI:29035"/>
    </cofactor>
    <text evidence="8">Binds 2 manganese ions per subunit.</text>
</comment>
<keyword evidence="11" id="KW-1185">Reference proteome</keyword>
<evidence type="ECO:0000256" key="6">
    <source>
        <dbReference type="ARBA" id="ARBA00022801"/>
    </source>
</evidence>
<dbReference type="EC" id="3.4.11.1" evidence="8"/>
<dbReference type="InterPro" id="IPR043472">
    <property type="entry name" value="Macro_dom-like"/>
</dbReference>
<dbReference type="Gene3D" id="3.40.220.10">
    <property type="entry name" value="Leucine Aminopeptidase, subunit E, domain 1"/>
    <property type="match status" value="1"/>
</dbReference>
<dbReference type="SUPFAM" id="SSF52949">
    <property type="entry name" value="Macro domain-like"/>
    <property type="match status" value="1"/>
</dbReference>
<evidence type="ECO:0000256" key="2">
    <source>
        <dbReference type="ARBA" id="ARBA00000967"/>
    </source>
</evidence>
<keyword evidence="5 8" id="KW-0645">Protease</keyword>
<keyword evidence="6 8" id="KW-0378">Hydrolase</keyword>
<comment type="catalytic activity">
    <reaction evidence="1 8">
        <text>Release of an N-terminal amino acid, Xaa-|-Yaa-, in which Xaa is preferably Leu, but may be other amino acids including Pro although not Arg or Lys, and Yaa may be Pro. Amino acid amides and methyl esters are also readily hydrolyzed, but rates on arylamides are exceedingly low.</text>
        <dbReference type="EC" id="3.4.11.1"/>
    </reaction>
</comment>
<feature type="binding site" evidence="8">
    <location>
        <position position="367"/>
    </location>
    <ligand>
        <name>Mn(2+)</name>
        <dbReference type="ChEBI" id="CHEBI:29035"/>
        <label>1</label>
    </ligand>
</feature>
<dbReference type="Pfam" id="PF02789">
    <property type="entry name" value="Peptidase_M17_N"/>
    <property type="match status" value="1"/>
</dbReference>
<dbReference type="InterPro" id="IPR023042">
    <property type="entry name" value="Peptidase_M17_leu_NH2_pept"/>
</dbReference>
<dbReference type="InterPro" id="IPR011356">
    <property type="entry name" value="Leucine_aapep/pepB"/>
</dbReference>
<evidence type="ECO:0000256" key="3">
    <source>
        <dbReference type="ARBA" id="ARBA00009528"/>
    </source>
</evidence>
<evidence type="ECO:0000256" key="7">
    <source>
        <dbReference type="ARBA" id="ARBA00023211"/>
    </source>
</evidence>
<dbReference type="InterPro" id="IPR000819">
    <property type="entry name" value="Peptidase_M17_C"/>
</dbReference>
<evidence type="ECO:0000313" key="10">
    <source>
        <dbReference type="EMBL" id="BDG03903.1"/>
    </source>
</evidence>
<feature type="binding site" evidence="8">
    <location>
        <position position="367"/>
    </location>
    <ligand>
        <name>Mn(2+)</name>
        <dbReference type="ChEBI" id="CHEBI:29035"/>
        <label>2</label>
    </ligand>
</feature>
<feature type="binding site" evidence="8">
    <location>
        <position position="283"/>
    </location>
    <ligand>
        <name>Mn(2+)</name>
        <dbReference type="ChEBI" id="CHEBI:29035"/>
        <label>2</label>
    </ligand>
</feature>
<dbReference type="InterPro" id="IPR008283">
    <property type="entry name" value="Peptidase_M17_N"/>
</dbReference>
<comment type="function">
    <text evidence="8">Presumably involved in the processing and regular turnover of intracellular proteins. Catalyzes the removal of unsubstituted N-terminal amino acids from various peptides.</text>
</comment>
<protein>
    <recommendedName>
        <fullName evidence="8">Probable cytosol aminopeptidase</fullName>
        <ecNumber evidence="8">3.4.11.1</ecNumber>
    </recommendedName>
    <alternativeName>
        <fullName evidence="8">Leucine aminopeptidase</fullName>
        <shortName evidence="8">LAP</shortName>
        <ecNumber evidence="8">3.4.11.10</ecNumber>
    </alternativeName>
    <alternativeName>
        <fullName evidence="8">Leucyl aminopeptidase</fullName>
    </alternativeName>
</protein>
<dbReference type="Gene3D" id="3.40.630.10">
    <property type="entry name" value="Zn peptidases"/>
    <property type="match status" value="1"/>
</dbReference>
<dbReference type="PANTHER" id="PTHR11963:SF23">
    <property type="entry name" value="CYTOSOL AMINOPEPTIDASE"/>
    <property type="match status" value="1"/>
</dbReference>
<evidence type="ECO:0000256" key="4">
    <source>
        <dbReference type="ARBA" id="ARBA00022438"/>
    </source>
</evidence>
<evidence type="ECO:0000313" key="11">
    <source>
        <dbReference type="Proteomes" id="UP001162891"/>
    </source>
</evidence>
<name>A0ABM7WWQ5_9BACT</name>
<sequence length="516" mass="52967">MAKGTNGIAVRASGAPALEIDADLLAVPVFEDELRGGGTGRVKALDAVLDGAVRAATRAERFEGKAGQELRLDTLGKSAAARVLLLGLGARAKASQAFAASGYEPLRVAAGQAARAAVKAGARTLAVAAPELDGIDAALAARAIVEGALLGAYAFRRYKTEEKERALATVVVGVPAAAEGARAVKDALGLAKEIAGAVTWARDLVNLGPADCTPTILADAATALAKEAGLQVEVRGPKEIQALGMGMFLGVTRGSVEPPRLVRVSWAPRGAAAKKAPLVLVGKAITFDSGGLSLKPTESMVTMNTDMAGSAAVLGTMRVIAALEPPFPVHAVLGACENMPGGRAYKPSDVLVSYAGKTVEITNTDAEGRLVLGDVLAWAAETLAPAAMVDVATLTGACMVALGMTTAGLFGPEGPFADQVLAAARSAGEDVWRMPMTEALKEQLKSDRADLKNTGERWGGAIAAAHFLNAFVKDVPWAHLDIAGPSHATKEKGYVAKGGTGFAIRTLVELVRRFEA</sequence>
<dbReference type="NCBIfam" id="NF002083">
    <property type="entry name" value="PRK00913.3-5"/>
    <property type="match status" value="1"/>
</dbReference>
<dbReference type="PRINTS" id="PR00481">
    <property type="entry name" value="LAMNOPPTDASE"/>
</dbReference>
<organism evidence="10 11">
    <name type="scientific">Anaeromyxobacter oryzae</name>
    <dbReference type="NCBI Taxonomy" id="2918170"/>
    <lineage>
        <taxon>Bacteria</taxon>
        <taxon>Pseudomonadati</taxon>
        <taxon>Myxococcota</taxon>
        <taxon>Myxococcia</taxon>
        <taxon>Myxococcales</taxon>
        <taxon>Cystobacterineae</taxon>
        <taxon>Anaeromyxobacteraceae</taxon>
        <taxon>Anaeromyxobacter</taxon>
    </lineage>
</organism>
<evidence type="ECO:0000256" key="5">
    <source>
        <dbReference type="ARBA" id="ARBA00022670"/>
    </source>
</evidence>
<keyword evidence="8" id="KW-0963">Cytoplasm</keyword>
<feature type="binding site" evidence="8">
    <location>
        <position position="306"/>
    </location>
    <ligand>
        <name>Mn(2+)</name>
        <dbReference type="ChEBI" id="CHEBI:29035"/>
        <label>2</label>
    </ligand>
</feature>
<dbReference type="Proteomes" id="UP001162891">
    <property type="component" value="Chromosome"/>
</dbReference>
<evidence type="ECO:0000256" key="1">
    <source>
        <dbReference type="ARBA" id="ARBA00000135"/>
    </source>
</evidence>
<feature type="active site" evidence="8">
    <location>
        <position position="369"/>
    </location>
</feature>
<proteinExistence type="inferred from homology"/>
<reference evidence="11" key="1">
    <citation type="journal article" date="2022" name="Int. J. Syst. Evol. Microbiol.">
        <title>Anaeromyxobacter oryzae sp. nov., Anaeromyxobacter diazotrophicus sp. nov. and Anaeromyxobacter paludicola sp. nov., isolated from paddy soils.</title>
        <authorList>
            <person name="Itoh H."/>
            <person name="Xu Z."/>
            <person name="Mise K."/>
            <person name="Masuda Y."/>
            <person name="Ushijima N."/>
            <person name="Hayakawa C."/>
            <person name="Shiratori Y."/>
            <person name="Senoo K."/>
        </authorList>
    </citation>
    <scope>NUCLEOTIDE SEQUENCE [LARGE SCALE GENOMIC DNA]</scope>
    <source>
        <strain evidence="11">Red232</strain>
    </source>
</reference>
<feature type="binding site" evidence="8">
    <location>
        <position position="288"/>
    </location>
    <ligand>
        <name>Mn(2+)</name>
        <dbReference type="ChEBI" id="CHEBI:29035"/>
        <label>2</label>
    </ligand>
</feature>
<dbReference type="NCBIfam" id="NF002073">
    <property type="entry name" value="PRK00913.1-2"/>
    <property type="match status" value="1"/>
</dbReference>
<accession>A0ABM7WWQ5</accession>
<dbReference type="EMBL" id="AP025591">
    <property type="protein sequence ID" value="BDG03903.1"/>
    <property type="molecule type" value="Genomic_DNA"/>
</dbReference>
<feature type="binding site" evidence="8">
    <location>
        <position position="288"/>
    </location>
    <ligand>
        <name>Mn(2+)</name>
        <dbReference type="ChEBI" id="CHEBI:29035"/>
        <label>1</label>
    </ligand>
</feature>
<dbReference type="NCBIfam" id="NF002074">
    <property type="entry name" value="PRK00913.1-4"/>
    <property type="match status" value="1"/>
</dbReference>